<keyword evidence="2" id="KW-1185">Reference proteome</keyword>
<dbReference type="Proteomes" id="UP000291933">
    <property type="component" value="Unassembled WGS sequence"/>
</dbReference>
<evidence type="ECO:0000313" key="1">
    <source>
        <dbReference type="EMBL" id="TBT95143.1"/>
    </source>
</evidence>
<dbReference type="EMBL" id="SDMR01000006">
    <property type="protein sequence ID" value="TBT95143.1"/>
    <property type="molecule type" value="Genomic_DNA"/>
</dbReference>
<gene>
    <name evidence="1" type="ORF">ET996_06355</name>
</gene>
<name>A0A4Q9KKZ5_PROTD</name>
<accession>A0A4Q9KKZ5</accession>
<dbReference type="OrthoDB" id="3381577at2"/>
<dbReference type="RefSeq" id="WP_131171730.1">
    <property type="nucleotide sequence ID" value="NZ_FXTL01000005.1"/>
</dbReference>
<organism evidence="1 2">
    <name type="scientific">Propioniciclava tarda</name>
    <dbReference type="NCBI Taxonomy" id="433330"/>
    <lineage>
        <taxon>Bacteria</taxon>
        <taxon>Bacillati</taxon>
        <taxon>Actinomycetota</taxon>
        <taxon>Actinomycetes</taxon>
        <taxon>Propionibacteriales</taxon>
        <taxon>Propionibacteriaceae</taxon>
        <taxon>Propioniciclava</taxon>
    </lineage>
</organism>
<evidence type="ECO:0008006" key="3">
    <source>
        <dbReference type="Google" id="ProtNLM"/>
    </source>
</evidence>
<proteinExistence type="predicted"/>
<dbReference type="AlphaFoldDB" id="A0A4Q9KKZ5"/>
<evidence type="ECO:0000313" key="2">
    <source>
        <dbReference type="Proteomes" id="UP000291933"/>
    </source>
</evidence>
<sequence length="90" mass="9818">MARRPSKHVRPARALASSFAGSQVKSDGDWVLQSIGAGRSEKAYLCPGCNQQIAAGASHVVVWPSVPAIGATSGLDDRKHWHRPCWDRRR</sequence>
<comment type="caution">
    <text evidence="1">The sequence shown here is derived from an EMBL/GenBank/DDBJ whole genome shotgun (WGS) entry which is preliminary data.</text>
</comment>
<reference evidence="1 2" key="1">
    <citation type="submission" date="2019-01" db="EMBL/GenBank/DDBJ databases">
        <title>Lactibacter flavus gen. nov., sp. nov., a novel bacterium of the family Propionibacteriaceae isolated from raw milk and dairy products.</title>
        <authorList>
            <person name="Huptas C."/>
            <person name="Wenning M."/>
            <person name="Breitenwieser F."/>
            <person name="Doll E."/>
            <person name="Von Neubeck M."/>
            <person name="Busse H.-J."/>
            <person name="Scherer S."/>
        </authorList>
    </citation>
    <scope>NUCLEOTIDE SEQUENCE [LARGE SCALE GENOMIC DNA]</scope>
    <source>
        <strain evidence="1 2">DSM 22130</strain>
    </source>
</reference>
<protein>
    <recommendedName>
        <fullName evidence="3">ATP/GTP-binding protein</fullName>
    </recommendedName>
</protein>